<name>A0A3E0TRE0_9GAMM</name>
<dbReference type="Proteomes" id="UP000256478">
    <property type="component" value="Unassembled WGS sequence"/>
</dbReference>
<accession>A0A3E0TRE0</accession>
<sequence length="96" mass="11166">MKSILKALWHDKRVTVSINEFYIIDGFNRCFRMKICVESTCLLPSKFTRGATHIANMDIVETLGGLPRYVAKILDDTARQEHTRRTKPIVQQLRLF</sequence>
<dbReference type="EMBL" id="QUOU01000001">
    <property type="protein sequence ID" value="REL26930.1"/>
    <property type="molecule type" value="Genomic_DNA"/>
</dbReference>
<evidence type="ECO:0000313" key="2">
    <source>
        <dbReference type="Proteomes" id="UP000256478"/>
    </source>
</evidence>
<dbReference type="RefSeq" id="WP_116008031.1">
    <property type="nucleotide sequence ID" value="NZ_QUOU01000001.1"/>
</dbReference>
<comment type="caution">
    <text evidence="1">The sequence shown here is derived from an EMBL/GenBank/DDBJ whole genome shotgun (WGS) entry which is preliminary data.</text>
</comment>
<proteinExistence type="predicted"/>
<dbReference type="AlphaFoldDB" id="A0A3E0TRE0"/>
<reference evidence="1 2" key="1">
    <citation type="submission" date="2018-08" db="EMBL/GenBank/DDBJ databases">
        <title>Thalassotalea euphylliae genome.</title>
        <authorList>
            <person name="Summers S."/>
            <person name="Rice S.A."/>
            <person name="Freckelton M.L."/>
            <person name="Nedved B.T."/>
            <person name="Hadfield M.G."/>
        </authorList>
    </citation>
    <scope>NUCLEOTIDE SEQUENCE [LARGE SCALE GENOMIC DNA]</scope>
    <source>
        <strain evidence="1 2">H1</strain>
    </source>
</reference>
<dbReference type="OrthoDB" id="9920619at2"/>
<organism evidence="1 2">
    <name type="scientific">Thalassotalea euphylliae</name>
    <dbReference type="NCBI Taxonomy" id="1655234"/>
    <lineage>
        <taxon>Bacteria</taxon>
        <taxon>Pseudomonadati</taxon>
        <taxon>Pseudomonadota</taxon>
        <taxon>Gammaproteobacteria</taxon>
        <taxon>Alteromonadales</taxon>
        <taxon>Colwelliaceae</taxon>
        <taxon>Thalassotalea</taxon>
    </lineage>
</organism>
<gene>
    <name evidence="1" type="ORF">DXX93_10350</name>
</gene>
<protein>
    <submittedName>
        <fullName evidence="1">Uncharacterized protein</fullName>
    </submittedName>
</protein>
<evidence type="ECO:0000313" key="1">
    <source>
        <dbReference type="EMBL" id="REL26930.1"/>
    </source>
</evidence>